<feature type="region of interest" description="Disordered" evidence="1">
    <location>
        <begin position="1"/>
        <end position="23"/>
    </location>
</feature>
<proteinExistence type="predicted"/>
<dbReference type="Proteomes" id="UP000287651">
    <property type="component" value="Unassembled WGS sequence"/>
</dbReference>
<reference evidence="2 3" key="1">
    <citation type="journal article" date="2014" name="Agronomy (Basel)">
        <title>A Draft Genome Sequence for Ensete ventricosum, the Drought-Tolerant Tree Against Hunger.</title>
        <authorList>
            <person name="Harrison J."/>
            <person name="Moore K.A."/>
            <person name="Paszkiewicz K."/>
            <person name="Jones T."/>
            <person name="Grant M."/>
            <person name="Ambacheew D."/>
            <person name="Muzemil S."/>
            <person name="Studholme D.J."/>
        </authorList>
    </citation>
    <scope>NUCLEOTIDE SEQUENCE [LARGE SCALE GENOMIC DNA]</scope>
</reference>
<feature type="region of interest" description="Disordered" evidence="1">
    <location>
        <begin position="44"/>
        <end position="65"/>
    </location>
</feature>
<comment type="caution">
    <text evidence="2">The sequence shown here is derived from an EMBL/GenBank/DDBJ whole genome shotgun (WGS) entry which is preliminary data.</text>
</comment>
<evidence type="ECO:0000313" key="2">
    <source>
        <dbReference type="EMBL" id="RRT84984.1"/>
    </source>
</evidence>
<dbReference type="AlphaFoldDB" id="A0A427B950"/>
<name>A0A427B950_ENSVE</name>
<organism evidence="2 3">
    <name type="scientific">Ensete ventricosum</name>
    <name type="common">Abyssinian banana</name>
    <name type="synonym">Musa ensete</name>
    <dbReference type="NCBI Taxonomy" id="4639"/>
    <lineage>
        <taxon>Eukaryota</taxon>
        <taxon>Viridiplantae</taxon>
        <taxon>Streptophyta</taxon>
        <taxon>Embryophyta</taxon>
        <taxon>Tracheophyta</taxon>
        <taxon>Spermatophyta</taxon>
        <taxon>Magnoliopsida</taxon>
        <taxon>Liliopsida</taxon>
        <taxon>Zingiberales</taxon>
        <taxon>Musaceae</taxon>
        <taxon>Ensete</taxon>
    </lineage>
</organism>
<feature type="compositionally biased region" description="Basic and acidic residues" evidence="1">
    <location>
        <begin position="1"/>
        <end position="13"/>
    </location>
</feature>
<accession>A0A427B950</accession>
<protein>
    <submittedName>
        <fullName evidence="2">Uncharacterized protein</fullName>
    </submittedName>
</protein>
<sequence>MWAWREKSWEGKTKSFSSAARASPRTMALRREIPLGPKWPRRSWCGADPIPNNQQRRGGRALDVEKRRRDHGTAIRDHLVPVVAVATGAVNTRVEYKESIRKSKDRRLGKPLDSRFPLSLSLLCYCFRPRYPAVAAPPFVAFTGIMKRGGICNSGDASEGRRAACFGLYSTAPRRNWL</sequence>
<evidence type="ECO:0000256" key="1">
    <source>
        <dbReference type="SAM" id="MobiDB-lite"/>
    </source>
</evidence>
<dbReference type="EMBL" id="AMZH03000197">
    <property type="protein sequence ID" value="RRT84984.1"/>
    <property type="molecule type" value="Genomic_DNA"/>
</dbReference>
<gene>
    <name evidence="2" type="ORF">B296_00007364</name>
</gene>
<evidence type="ECO:0000313" key="3">
    <source>
        <dbReference type="Proteomes" id="UP000287651"/>
    </source>
</evidence>